<gene>
    <name evidence="6" type="ORF">NLJ89_g3933</name>
</gene>
<accession>A0A9W8MWE8</accession>
<dbReference type="AlphaFoldDB" id="A0A9W8MWE8"/>
<dbReference type="PROSITE" id="PS50865">
    <property type="entry name" value="ZF_MYND_2"/>
    <property type="match status" value="1"/>
</dbReference>
<dbReference type="OrthoDB" id="432970at2759"/>
<keyword evidence="7" id="KW-1185">Reference proteome</keyword>
<dbReference type="Proteomes" id="UP001148786">
    <property type="component" value="Unassembled WGS sequence"/>
</dbReference>
<comment type="caution">
    <text evidence="6">The sequence shown here is derived from an EMBL/GenBank/DDBJ whole genome shotgun (WGS) entry which is preliminary data.</text>
</comment>
<evidence type="ECO:0000256" key="2">
    <source>
        <dbReference type="ARBA" id="ARBA00022771"/>
    </source>
</evidence>
<reference evidence="6" key="1">
    <citation type="submission" date="2022-07" db="EMBL/GenBank/DDBJ databases">
        <title>Genome Sequence of Agrocybe chaxingu.</title>
        <authorList>
            <person name="Buettner E."/>
        </authorList>
    </citation>
    <scope>NUCLEOTIDE SEQUENCE</scope>
    <source>
        <strain evidence="6">MP-N11</strain>
    </source>
</reference>
<protein>
    <recommendedName>
        <fullName evidence="5">MYND-type domain-containing protein</fullName>
    </recommendedName>
</protein>
<keyword evidence="2 4" id="KW-0863">Zinc-finger</keyword>
<dbReference type="EMBL" id="JANKHO010000309">
    <property type="protein sequence ID" value="KAJ3511712.1"/>
    <property type="molecule type" value="Genomic_DNA"/>
</dbReference>
<keyword evidence="3" id="KW-0862">Zinc</keyword>
<sequence>MINSTYPHLRPQEKYELMYMSCYPPARTGCLLTAQERTEIPYFRLKHRDTKLVQEGAARRDVDDILEYALRMATGSGAPQDEDIAMKMLMDVIESDFPSNKRAVAANLASFLFIHRTESDEDGFSHAVELCQLSIHLGHYAHIAVFLFLMCSQEFDIVLPLDARADAGPIGVLFDKYDRFQEETGFQPFKSTHCVACGTKRQLRRCSGQCAPFRKPMYCNRECQKADWVKHRKWCVVPVIEEDPDKDTAVYRLHLASAG</sequence>
<feature type="domain" description="MYND-type" evidence="5">
    <location>
        <begin position="194"/>
        <end position="235"/>
    </location>
</feature>
<name>A0A9W8MWE8_9AGAR</name>
<dbReference type="SUPFAM" id="SSF144232">
    <property type="entry name" value="HIT/MYND zinc finger-like"/>
    <property type="match status" value="1"/>
</dbReference>
<proteinExistence type="predicted"/>
<dbReference type="Pfam" id="PF01753">
    <property type="entry name" value="zf-MYND"/>
    <property type="match status" value="1"/>
</dbReference>
<evidence type="ECO:0000313" key="6">
    <source>
        <dbReference type="EMBL" id="KAJ3511712.1"/>
    </source>
</evidence>
<evidence type="ECO:0000313" key="7">
    <source>
        <dbReference type="Proteomes" id="UP001148786"/>
    </source>
</evidence>
<dbReference type="GO" id="GO:0008270">
    <property type="term" value="F:zinc ion binding"/>
    <property type="evidence" value="ECO:0007669"/>
    <property type="project" value="UniProtKB-KW"/>
</dbReference>
<evidence type="ECO:0000256" key="4">
    <source>
        <dbReference type="PROSITE-ProRule" id="PRU00134"/>
    </source>
</evidence>
<dbReference type="InterPro" id="IPR002893">
    <property type="entry name" value="Znf_MYND"/>
</dbReference>
<dbReference type="Gene3D" id="6.10.140.2220">
    <property type="match status" value="1"/>
</dbReference>
<keyword evidence="1" id="KW-0479">Metal-binding</keyword>
<evidence type="ECO:0000259" key="5">
    <source>
        <dbReference type="PROSITE" id="PS50865"/>
    </source>
</evidence>
<evidence type="ECO:0000256" key="1">
    <source>
        <dbReference type="ARBA" id="ARBA00022723"/>
    </source>
</evidence>
<evidence type="ECO:0000256" key="3">
    <source>
        <dbReference type="ARBA" id="ARBA00022833"/>
    </source>
</evidence>
<organism evidence="6 7">
    <name type="scientific">Agrocybe chaxingu</name>
    <dbReference type="NCBI Taxonomy" id="84603"/>
    <lineage>
        <taxon>Eukaryota</taxon>
        <taxon>Fungi</taxon>
        <taxon>Dikarya</taxon>
        <taxon>Basidiomycota</taxon>
        <taxon>Agaricomycotina</taxon>
        <taxon>Agaricomycetes</taxon>
        <taxon>Agaricomycetidae</taxon>
        <taxon>Agaricales</taxon>
        <taxon>Agaricineae</taxon>
        <taxon>Strophariaceae</taxon>
        <taxon>Agrocybe</taxon>
    </lineage>
</organism>